<name>A0A3M4M7J3_PSECI</name>
<evidence type="ECO:0000256" key="1">
    <source>
        <dbReference type="SAM" id="SignalP"/>
    </source>
</evidence>
<dbReference type="Proteomes" id="UP000277236">
    <property type="component" value="Unassembled WGS sequence"/>
</dbReference>
<evidence type="ECO:0000313" key="3">
    <source>
        <dbReference type="Proteomes" id="UP000277236"/>
    </source>
</evidence>
<feature type="signal peptide" evidence="1">
    <location>
        <begin position="1"/>
        <end position="26"/>
    </location>
</feature>
<proteinExistence type="predicted"/>
<dbReference type="RefSeq" id="WP_259644892.1">
    <property type="nucleotide sequence ID" value="NZ_RBRE01000014.1"/>
</dbReference>
<dbReference type="AlphaFoldDB" id="A0A3M4M7J3"/>
<comment type="caution">
    <text evidence="2">The sequence shown here is derived from an EMBL/GenBank/DDBJ whole genome shotgun (WGS) entry which is preliminary data.</text>
</comment>
<evidence type="ECO:0000313" key="2">
    <source>
        <dbReference type="EMBL" id="RMQ49797.1"/>
    </source>
</evidence>
<reference evidence="2 3" key="1">
    <citation type="submission" date="2018-08" db="EMBL/GenBank/DDBJ databases">
        <title>Recombination of ecologically and evolutionarily significant loci maintains genetic cohesion in the Pseudomonas syringae species complex.</title>
        <authorList>
            <person name="Dillon M."/>
            <person name="Thakur S."/>
            <person name="Almeida R.N.D."/>
            <person name="Weir B.S."/>
            <person name="Guttman D.S."/>
        </authorList>
    </citation>
    <scope>NUCLEOTIDE SEQUENCE [LARGE SCALE GENOMIC DNA]</scope>
    <source>
        <strain evidence="2 3">ICMP 3353</strain>
    </source>
</reference>
<keyword evidence="1" id="KW-0732">Signal</keyword>
<accession>A0A3M4M7J3</accession>
<feature type="chain" id="PRO_5018047455" evidence="1">
    <location>
        <begin position="27"/>
        <end position="302"/>
    </location>
</feature>
<sequence>MNKNNKQLGHAWMAGVLLTIASQTFAQVESIVESSTTSVRHKGETQEVLMTGSTFLDDRIHQLGHTLQSDTSEHRYHFIARRGQDVLLSIPQQAGSSPLWKVEYQLEGGEWKIKSDQTAEVIRDLKPGTRVNIRVRANDNARFDKADYQLVFGSYPYMRYELRSEEGFLKIPQGLTQPPFLATQAYRRVLLNATFTDSKDHPLAGGVMDFRLEPHAGYKEIHEVFTSDSRGRISRFIEFERCEGGELAGNFVHKSVSRNIWSTRYKVGKYSASNVLAGSLEDKPHEYAFGHICQRTLVSGAN</sequence>
<organism evidence="2 3">
    <name type="scientific">Pseudomonas cichorii</name>
    <dbReference type="NCBI Taxonomy" id="36746"/>
    <lineage>
        <taxon>Bacteria</taxon>
        <taxon>Pseudomonadati</taxon>
        <taxon>Pseudomonadota</taxon>
        <taxon>Gammaproteobacteria</taxon>
        <taxon>Pseudomonadales</taxon>
        <taxon>Pseudomonadaceae</taxon>
        <taxon>Pseudomonas</taxon>
    </lineage>
</organism>
<gene>
    <name evidence="2" type="ORF">ALQ04_01303</name>
</gene>
<protein>
    <submittedName>
        <fullName evidence="2">Uncharacterized protein</fullName>
    </submittedName>
</protein>
<dbReference type="EMBL" id="RBRE01000014">
    <property type="protein sequence ID" value="RMQ49797.1"/>
    <property type="molecule type" value="Genomic_DNA"/>
</dbReference>